<accession>A0A1H8ZZS8</accession>
<evidence type="ECO:0000313" key="6">
    <source>
        <dbReference type="EMBL" id="SEP69268.1"/>
    </source>
</evidence>
<dbReference type="Gene3D" id="1.10.10.60">
    <property type="entry name" value="Homeodomain-like"/>
    <property type="match status" value="1"/>
</dbReference>
<dbReference type="PANTHER" id="PTHR34294">
    <property type="entry name" value="TRANSCRIPTIONAL REGULATOR-RELATED"/>
    <property type="match status" value="1"/>
</dbReference>
<evidence type="ECO:0000256" key="3">
    <source>
        <dbReference type="ARBA" id="ARBA00023125"/>
    </source>
</evidence>
<dbReference type="SUPFAM" id="SSF100950">
    <property type="entry name" value="NagB/RpiA/CoA transferase-like"/>
    <property type="match status" value="1"/>
</dbReference>
<keyword evidence="7" id="KW-1185">Reference proteome</keyword>
<gene>
    <name evidence="6" type="ORF">SAMN05421756_101402</name>
</gene>
<dbReference type="OrthoDB" id="186585at2"/>
<dbReference type="AlphaFoldDB" id="A0A1H8ZZS8"/>
<name>A0A1H8ZZS8_9ACTN</name>
<dbReference type="Proteomes" id="UP000198504">
    <property type="component" value="Unassembled WGS sequence"/>
</dbReference>
<keyword evidence="4" id="KW-0804">Transcription</keyword>
<protein>
    <submittedName>
        <fullName evidence="6">DNA-binding transcriptional regulator LsrR, DeoR family</fullName>
    </submittedName>
</protein>
<dbReference type="InterPro" id="IPR051054">
    <property type="entry name" value="SorC_transcr_regulators"/>
</dbReference>
<feature type="domain" description="Sugar-binding" evidence="5">
    <location>
        <begin position="73"/>
        <end position="324"/>
    </location>
</feature>
<dbReference type="PANTHER" id="PTHR34294:SF1">
    <property type="entry name" value="TRANSCRIPTIONAL REGULATOR LSRR"/>
    <property type="match status" value="1"/>
</dbReference>
<comment type="similarity">
    <text evidence="1">Belongs to the SorC transcriptional regulatory family.</text>
</comment>
<evidence type="ECO:0000259" key="5">
    <source>
        <dbReference type="Pfam" id="PF04198"/>
    </source>
</evidence>
<dbReference type="EMBL" id="FOFA01000001">
    <property type="protein sequence ID" value="SEP69268.1"/>
    <property type="molecule type" value="Genomic_DNA"/>
</dbReference>
<evidence type="ECO:0000313" key="7">
    <source>
        <dbReference type="Proteomes" id="UP000198504"/>
    </source>
</evidence>
<dbReference type="Pfam" id="PF04198">
    <property type="entry name" value="Sugar-bind"/>
    <property type="match status" value="1"/>
</dbReference>
<keyword evidence="3 6" id="KW-0238">DNA-binding</keyword>
<dbReference type="GO" id="GO:0030246">
    <property type="term" value="F:carbohydrate binding"/>
    <property type="evidence" value="ECO:0007669"/>
    <property type="project" value="InterPro"/>
</dbReference>
<dbReference type="InterPro" id="IPR007324">
    <property type="entry name" value="Sugar-bd_dom_put"/>
</dbReference>
<evidence type="ECO:0000256" key="4">
    <source>
        <dbReference type="ARBA" id="ARBA00023163"/>
    </source>
</evidence>
<proteinExistence type="inferred from homology"/>
<dbReference type="GO" id="GO:0003677">
    <property type="term" value="F:DNA binding"/>
    <property type="evidence" value="ECO:0007669"/>
    <property type="project" value="UniProtKB-KW"/>
</dbReference>
<dbReference type="RefSeq" id="WP_091177436.1">
    <property type="nucleotide sequence ID" value="NZ_FOFA01000001.1"/>
</dbReference>
<reference evidence="7" key="1">
    <citation type="submission" date="2016-10" db="EMBL/GenBank/DDBJ databases">
        <authorList>
            <person name="Varghese N."/>
            <person name="Submissions S."/>
        </authorList>
    </citation>
    <scope>NUCLEOTIDE SEQUENCE [LARGE SCALE GENOMIC DNA]</scope>
    <source>
        <strain evidence="7">CGMCC 4.6856</strain>
    </source>
</reference>
<evidence type="ECO:0000256" key="1">
    <source>
        <dbReference type="ARBA" id="ARBA00010466"/>
    </source>
</evidence>
<sequence>MTASARPAPRAVPDGQLRLITKVARMYHERGIRQVEIAETLHLSQARVSRLLKRAAELGIVRTVVVVAQGVHTELEEALEERYGLAEALVVDVEGSEADILAGLGSAGATYLEATLTGGERIGIAPWSQTLLSIVERMRPLRLAGADNVVQLIGGIGQHSAQAQANRLLGDLAGLLGANATFVAAPGLVANAAVRDSLFGEPGMRAIRDQWAALTMCLVGIGRLPPSEFLRASGNAVDPQDQARLTAAGAVGDVCHRFFDASGAPVVTELDDRVVGIDADTLRAVPRRIGIAGGPAKRDAVRAAVVGGWVNVLVTDIGTAHALLDPAP</sequence>
<dbReference type="InterPro" id="IPR037171">
    <property type="entry name" value="NagB/RpiA_transferase-like"/>
</dbReference>
<dbReference type="STRING" id="1036181.SAMN05421756_101402"/>
<evidence type="ECO:0000256" key="2">
    <source>
        <dbReference type="ARBA" id="ARBA00023015"/>
    </source>
</evidence>
<keyword evidence="2" id="KW-0805">Transcription regulation</keyword>
<dbReference type="Gene3D" id="3.40.50.1360">
    <property type="match status" value="1"/>
</dbReference>
<organism evidence="6 7">
    <name type="scientific">Microlunatus flavus</name>
    <dbReference type="NCBI Taxonomy" id="1036181"/>
    <lineage>
        <taxon>Bacteria</taxon>
        <taxon>Bacillati</taxon>
        <taxon>Actinomycetota</taxon>
        <taxon>Actinomycetes</taxon>
        <taxon>Propionibacteriales</taxon>
        <taxon>Propionibacteriaceae</taxon>
        <taxon>Microlunatus</taxon>
    </lineage>
</organism>